<keyword evidence="3" id="KW-1185">Reference proteome</keyword>
<feature type="transmembrane region" description="Helical" evidence="1">
    <location>
        <begin position="388"/>
        <end position="405"/>
    </location>
</feature>
<dbReference type="HOGENOM" id="CLU_623521_0_0_14"/>
<dbReference type="RefSeq" id="WP_030005543.1">
    <property type="nucleotide sequence ID" value="NC_022549.1"/>
</dbReference>
<keyword evidence="1" id="KW-0812">Transmembrane</keyword>
<dbReference type="Proteomes" id="UP000032737">
    <property type="component" value="Chromosome"/>
</dbReference>
<dbReference type="EMBL" id="FO681348">
    <property type="protein sequence ID" value="CCV66693.1"/>
    <property type="molecule type" value="Genomic_DNA"/>
</dbReference>
<organism evidence="2 3">
    <name type="scientific">Acholeplasma brassicae</name>
    <dbReference type="NCBI Taxonomy" id="61635"/>
    <lineage>
        <taxon>Bacteria</taxon>
        <taxon>Bacillati</taxon>
        <taxon>Mycoplasmatota</taxon>
        <taxon>Mollicutes</taxon>
        <taxon>Acholeplasmatales</taxon>
        <taxon>Acholeplasmataceae</taxon>
        <taxon>Acholeplasma</taxon>
    </lineage>
</organism>
<feature type="transmembrane region" description="Helical" evidence="1">
    <location>
        <begin position="360"/>
        <end position="381"/>
    </location>
</feature>
<dbReference type="STRING" id="61635.BN85316720"/>
<keyword evidence="1" id="KW-0472">Membrane</keyword>
<reference evidence="2 3" key="1">
    <citation type="journal article" date="2013" name="J. Mol. Microbiol. Biotechnol.">
        <title>Analysis of the Complete Genomes of Acholeplasma brassicae , A. palmae and A. laidlawii and Their Comparison to the Obligate Parasites from ' Candidatus Phytoplasma'.</title>
        <authorList>
            <person name="Kube M."/>
            <person name="Siewert C."/>
            <person name="Migdoll A.M."/>
            <person name="Duduk B."/>
            <person name="Holz S."/>
            <person name="Rabus R."/>
            <person name="Seemuller E."/>
            <person name="Mitrovic J."/>
            <person name="Muller I."/>
            <person name="Buttner C."/>
            <person name="Reinhardt R."/>
        </authorList>
    </citation>
    <scope>NUCLEOTIDE SEQUENCE [LARGE SCALE GENOMIC DNA]</scope>
    <source>
        <strain evidence="3">0502</strain>
    </source>
</reference>
<feature type="transmembrane region" description="Helical" evidence="1">
    <location>
        <begin position="298"/>
        <end position="321"/>
    </location>
</feature>
<evidence type="ECO:0000313" key="3">
    <source>
        <dbReference type="Proteomes" id="UP000032737"/>
    </source>
</evidence>
<evidence type="ECO:0000256" key="1">
    <source>
        <dbReference type="SAM" id="Phobius"/>
    </source>
</evidence>
<gene>
    <name evidence="2" type="ORF">BN85316720</name>
</gene>
<sequence>MKKMLWISKKINQRYKKSTRNFSIGMILSSIMVLLLISISIATNQIFSQISEDNLDAKEIRIFNTKKDDFGNTVPSEIDRQLLVSMNIHPDIDQIVHQTQLLGEPYSIGIDGYDIQAGIYINGIDVDYHSFTKKERSNLTSNVMNSPIISGRDFESLDTKKALVDENFAISIGYEQVSSILGKTFTLSMGAVDITQIEIIGVYTYQLGTVPTFLMSYNLVDFQNDILVYGYNSPFLYSDDIIQEMRLLVTDETTYNERAIIDVKYIKRVINVYEWIDGQVDNTLSSILQETQKMVDQMSIVIILLSIVIIAIVLISLLSIISHTLAKLIAQRHFLRMLILMGYSFKQIILIYTLELLYVMMKIIVIYTTITYLFSLIIEFLLKPSYQVLVPSLNNVFILAPIYWASYTLSIIILTSTMIMSITAVTLIRFNRKKAYLQ</sequence>
<protein>
    <submittedName>
        <fullName evidence="2">Uncharacterized protein</fullName>
    </submittedName>
</protein>
<dbReference type="KEGG" id="abra:BN85316720"/>
<proteinExistence type="predicted"/>
<feature type="transmembrane region" description="Helical" evidence="1">
    <location>
        <begin position="411"/>
        <end position="430"/>
    </location>
</feature>
<accession>U4KSJ0</accession>
<evidence type="ECO:0000313" key="2">
    <source>
        <dbReference type="EMBL" id="CCV66693.1"/>
    </source>
</evidence>
<keyword evidence="1" id="KW-1133">Transmembrane helix</keyword>
<feature type="transmembrane region" description="Helical" evidence="1">
    <location>
        <begin position="333"/>
        <end position="354"/>
    </location>
</feature>
<dbReference type="AlphaFoldDB" id="U4KSJ0"/>
<name>U4KSJ0_9MOLU</name>
<feature type="transmembrane region" description="Helical" evidence="1">
    <location>
        <begin position="21"/>
        <end position="42"/>
    </location>
</feature>